<dbReference type="EMBL" id="JAWCUI010000009">
    <property type="protein sequence ID" value="KAL1900518.1"/>
    <property type="molecule type" value="Genomic_DNA"/>
</dbReference>
<organism evidence="2 3">
    <name type="scientific">Sporothrix stenoceras</name>
    <dbReference type="NCBI Taxonomy" id="5173"/>
    <lineage>
        <taxon>Eukaryota</taxon>
        <taxon>Fungi</taxon>
        <taxon>Dikarya</taxon>
        <taxon>Ascomycota</taxon>
        <taxon>Pezizomycotina</taxon>
        <taxon>Sordariomycetes</taxon>
        <taxon>Sordariomycetidae</taxon>
        <taxon>Ophiostomatales</taxon>
        <taxon>Ophiostomataceae</taxon>
        <taxon>Sporothrix</taxon>
    </lineage>
</organism>
<proteinExistence type="predicted"/>
<evidence type="ECO:0000313" key="3">
    <source>
        <dbReference type="Proteomes" id="UP001583186"/>
    </source>
</evidence>
<protein>
    <recommendedName>
        <fullName evidence="1">DUF6546 domain-containing protein</fullName>
    </recommendedName>
</protein>
<gene>
    <name evidence="2" type="ORF">Sste5346_002239</name>
</gene>
<dbReference type="Proteomes" id="UP001583186">
    <property type="component" value="Unassembled WGS sequence"/>
</dbReference>
<evidence type="ECO:0000313" key="2">
    <source>
        <dbReference type="EMBL" id="KAL1900518.1"/>
    </source>
</evidence>
<dbReference type="InterPro" id="IPR046676">
    <property type="entry name" value="DUF6546"/>
</dbReference>
<name>A0ABR3ZIJ1_9PEZI</name>
<feature type="domain" description="DUF6546" evidence="1">
    <location>
        <begin position="20"/>
        <end position="135"/>
    </location>
</feature>
<dbReference type="Pfam" id="PF20183">
    <property type="entry name" value="DUF6546"/>
    <property type="match status" value="1"/>
</dbReference>
<comment type="caution">
    <text evidence="2">The sequence shown here is derived from an EMBL/GenBank/DDBJ whole genome shotgun (WGS) entry which is preliminary data.</text>
</comment>
<accession>A0ABR3ZIJ1</accession>
<reference evidence="2 3" key="1">
    <citation type="journal article" date="2024" name="IMA Fungus">
        <title>IMA Genome - F19 : A genome assembly and annotation guide to empower mycologists, including annotated draft genome sequences of Ceratocystis pirilliformis, Diaporthe australafricana, Fusarium ophioides, Paecilomyces lecythidis, and Sporothrix stenoceras.</title>
        <authorList>
            <person name="Aylward J."/>
            <person name="Wilson A.M."/>
            <person name="Visagie C.M."/>
            <person name="Spraker J."/>
            <person name="Barnes I."/>
            <person name="Buitendag C."/>
            <person name="Ceriani C."/>
            <person name="Del Mar Angel L."/>
            <person name="du Plessis D."/>
            <person name="Fuchs T."/>
            <person name="Gasser K."/>
            <person name="Kramer D."/>
            <person name="Li W."/>
            <person name="Munsamy K."/>
            <person name="Piso A."/>
            <person name="Price J.L."/>
            <person name="Sonnekus B."/>
            <person name="Thomas C."/>
            <person name="van der Nest A."/>
            <person name="van Dijk A."/>
            <person name="van Heerden A."/>
            <person name="van Vuuren N."/>
            <person name="Yilmaz N."/>
            <person name="Duong T.A."/>
            <person name="van der Merwe N.A."/>
            <person name="Wingfield M.J."/>
            <person name="Wingfield B.D."/>
        </authorList>
    </citation>
    <scope>NUCLEOTIDE SEQUENCE [LARGE SCALE GENOMIC DNA]</scope>
    <source>
        <strain evidence="2 3">CMW 5346</strain>
    </source>
</reference>
<sequence length="154" mass="17527">MSTAPPSAEPDNEDAASLRASQRLLEYAGRAALQMPELEVLEIWQTYTHEESIFRYDALAEPGPTVTFLSRFDMEPMWTKEAQTAWEAAAQKHTDNQKSLVVKYDTLDPHPDHFHGTFYIYGTINKLKLRDLVIDPVSLYAATWEECSATYITP</sequence>
<evidence type="ECO:0000259" key="1">
    <source>
        <dbReference type="Pfam" id="PF20183"/>
    </source>
</evidence>
<keyword evidence="3" id="KW-1185">Reference proteome</keyword>